<sequence length="1271" mass="135096">MNAALLKQNKWVRRGVWALLILLAVWVIAWLAVPPIVKGQVQKIASDKLGRQVTVGKIEFKPWTLELAVNDLRIATADGSQPQVAVKRIYVDAELQSILRLAPVIDAVRIEAPAIQLTHLADGRYDIDDILARLTPAPEPADAPKKDPPRFAVYNIAITDGAVDFSDETVKRRHELREFALSVPFLSNLASKREIKTEPKLAFVLNGSKFDSAAESTPFAANRKTDARINFQGLDLVPYLGYIPGGLPVALKAGKLDADLRIDFEQAATAGLKITGSIAANGIKVVDAKGRDLLGFDALKVALADVRPLERVVHLSEVALAGPDLVVARDAAGRLNLLATDPSTGAADKPAAAPAPAADGAAPPAEPQPWRIQVDKVALSDGQIGWRDQTTRPAAAIDVKQLALEVQAVTWPMEKPATFSGSTSVGGAALKFSGEATDKRARVATEIDALPLSLAAPYLAQSLEPSLDGKLSGKVDVEWTQPELKFKARSVVADGLALTQEKTALVSVGRFELVDAEADMTRHTLTVASFTASNPKLRVVRDNEKRWMFERWLKAPADSSQAGTADAKVAAPKDPKAAEGAPAGANTTPWSLAIGKLAIDNGALSYEDNAGATPVAFEISAFTLNAQKLAPNTATVSPLKLSGRIAAGRAEAGRFEYDGNLVLKPIAAEGRLVVGSLPAHAFKAYYADALNIDIRRAFASYRGTVKVATLPAGLSVNLAGDTAVDEFRANSVVLTQAPGLSSNRQLLSWKTLGMRGLQVAMVPGAPLKVDVRETSLTDFYARVIIDPTGKLNLLYLVKQPGQPAAGEAPAVEVESKRSLGGTTTTTARPRSARPRAPAPQQAPPQEMVVGGGPDTPAAAPVAAAPAPVDNAMAPVINFGPMSLVNGKIDFSDLFIKPNYSADLTELTGKLSAFSSKPQGDKPALADLELRGKAQQTASLEITGKLNPLVKPLELDITARMKELDLPPLSPYTIRFAGHGIERGKLSMDVNYKIAPDGTLTAANKLVLNQLQFGEQVEGAPASLPVRLAVALLADRNGVIDIDLPLRGSINDPQFSIGPLILKAIVNLLAKAVTAPFALLTGGFGGGGGDSSTIAFAPGSAELSKEAKENLDKVAKALNDRPGLQMTVVGTASLDKERDAYQRQRLREMTQAEKRRVAIRAGKDAAEVAPVTDTEYPELLTAVYKRSEVTKPRNVVGLAKDLPVKDMEDLLLASIPVDEESMRQLAVARGAAARDYLLEQKLPTERLFLGAVRTKAEGADWKPGAELKLATR</sequence>
<feature type="region of interest" description="Disordered" evidence="1">
    <location>
        <begin position="806"/>
        <end position="851"/>
    </location>
</feature>
<evidence type="ECO:0000313" key="3">
    <source>
        <dbReference type="Proteomes" id="UP001169027"/>
    </source>
</evidence>
<name>A0ABT8S4P2_9BURK</name>
<dbReference type="InterPro" id="IPR052894">
    <property type="entry name" value="AsmA-related"/>
</dbReference>
<organism evidence="2 3">
    <name type="scientific">Variovorax ginsengisoli</name>
    <dbReference type="NCBI Taxonomy" id="363844"/>
    <lineage>
        <taxon>Bacteria</taxon>
        <taxon>Pseudomonadati</taxon>
        <taxon>Pseudomonadota</taxon>
        <taxon>Betaproteobacteria</taxon>
        <taxon>Burkholderiales</taxon>
        <taxon>Comamonadaceae</taxon>
        <taxon>Variovorax</taxon>
    </lineage>
</organism>
<dbReference type="SUPFAM" id="SSF103088">
    <property type="entry name" value="OmpA-like"/>
    <property type="match status" value="1"/>
</dbReference>
<protein>
    <submittedName>
        <fullName evidence="2">DUF748 domain-containing protein</fullName>
    </submittedName>
</protein>
<dbReference type="InterPro" id="IPR008023">
    <property type="entry name" value="DUF748"/>
</dbReference>
<dbReference type="Gene3D" id="3.30.1330.60">
    <property type="entry name" value="OmpA-like domain"/>
    <property type="match status" value="1"/>
</dbReference>
<dbReference type="PANTHER" id="PTHR30441">
    <property type="entry name" value="DUF748 DOMAIN-CONTAINING PROTEIN"/>
    <property type="match status" value="1"/>
</dbReference>
<dbReference type="Proteomes" id="UP001169027">
    <property type="component" value="Unassembled WGS sequence"/>
</dbReference>
<proteinExistence type="predicted"/>
<dbReference type="PANTHER" id="PTHR30441:SF8">
    <property type="entry name" value="DUF748 DOMAIN-CONTAINING PROTEIN"/>
    <property type="match status" value="1"/>
</dbReference>
<accession>A0ABT8S4P2</accession>
<keyword evidence="3" id="KW-1185">Reference proteome</keyword>
<feature type="compositionally biased region" description="Low complexity" evidence="1">
    <location>
        <begin position="345"/>
        <end position="363"/>
    </location>
</feature>
<reference evidence="2" key="1">
    <citation type="submission" date="2023-06" db="EMBL/GenBank/DDBJ databases">
        <authorList>
            <person name="Jiang Y."/>
            <person name="Liu Q."/>
        </authorList>
    </citation>
    <scope>NUCLEOTIDE SEQUENCE</scope>
    <source>
        <strain evidence="2">CGMCC 1.12090</strain>
    </source>
</reference>
<comment type="caution">
    <text evidence="2">The sequence shown here is derived from an EMBL/GenBank/DDBJ whole genome shotgun (WGS) entry which is preliminary data.</text>
</comment>
<feature type="region of interest" description="Disordered" evidence="1">
    <location>
        <begin position="560"/>
        <end position="585"/>
    </location>
</feature>
<feature type="compositionally biased region" description="Low complexity" evidence="1">
    <location>
        <begin position="822"/>
        <end position="835"/>
    </location>
</feature>
<dbReference type="InterPro" id="IPR036737">
    <property type="entry name" value="OmpA-like_sf"/>
</dbReference>
<gene>
    <name evidence="2" type="ORF">Q2T77_16010</name>
</gene>
<dbReference type="Pfam" id="PF05359">
    <property type="entry name" value="DUF748"/>
    <property type="match status" value="2"/>
</dbReference>
<evidence type="ECO:0000313" key="2">
    <source>
        <dbReference type="EMBL" id="MDO1533798.1"/>
    </source>
</evidence>
<feature type="region of interest" description="Disordered" evidence="1">
    <location>
        <begin position="343"/>
        <end position="369"/>
    </location>
</feature>
<evidence type="ECO:0000256" key="1">
    <source>
        <dbReference type="SAM" id="MobiDB-lite"/>
    </source>
</evidence>
<dbReference type="EMBL" id="JAUKVY010000010">
    <property type="protein sequence ID" value="MDO1533798.1"/>
    <property type="molecule type" value="Genomic_DNA"/>
</dbReference>